<dbReference type="OrthoDB" id="9999611at2759"/>
<feature type="region of interest" description="Disordered" evidence="2">
    <location>
        <begin position="1"/>
        <end position="21"/>
    </location>
</feature>
<evidence type="ECO:0000313" key="5">
    <source>
        <dbReference type="Proteomes" id="UP000827284"/>
    </source>
</evidence>
<evidence type="ECO:0000259" key="3">
    <source>
        <dbReference type="Pfam" id="PF05532"/>
    </source>
</evidence>
<dbReference type="Proteomes" id="UP000827284">
    <property type="component" value="Unassembled WGS sequence"/>
</dbReference>
<dbReference type="EMBL" id="BQFW01000010">
    <property type="protein sequence ID" value="GJJ75279.1"/>
    <property type="molecule type" value="Genomic_DNA"/>
</dbReference>
<evidence type="ECO:0000313" key="4">
    <source>
        <dbReference type="EMBL" id="GJJ75279.1"/>
    </source>
</evidence>
<dbReference type="Pfam" id="PF05532">
    <property type="entry name" value="CsbD"/>
    <property type="match status" value="1"/>
</dbReference>
<feature type="compositionally biased region" description="Low complexity" evidence="2">
    <location>
        <begin position="35"/>
        <end position="62"/>
    </location>
</feature>
<feature type="domain" description="CsbD-like" evidence="3">
    <location>
        <begin position="61"/>
        <end position="102"/>
    </location>
</feature>
<dbReference type="SUPFAM" id="SSF69047">
    <property type="entry name" value="Hypothetical protein YjbJ"/>
    <property type="match status" value="1"/>
</dbReference>
<name>A0A9P3LYJ4_9FUNG</name>
<dbReference type="InterPro" id="IPR036629">
    <property type="entry name" value="YjbJ_sf"/>
</dbReference>
<protein>
    <recommendedName>
        <fullName evidence="3">CsbD-like domain-containing protein</fullName>
    </recommendedName>
</protein>
<accession>A0A9P3LYJ4</accession>
<evidence type="ECO:0000256" key="2">
    <source>
        <dbReference type="SAM" id="MobiDB-lite"/>
    </source>
</evidence>
<evidence type="ECO:0000256" key="1">
    <source>
        <dbReference type="ARBA" id="ARBA00009129"/>
    </source>
</evidence>
<keyword evidence="5" id="KW-1185">Reference proteome</keyword>
<gene>
    <name evidence="4" type="ORF">EMPS_07637</name>
</gene>
<dbReference type="InterPro" id="IPR008462">
    <property type="entry name" value="CsbD"/>
</dbReference>
<comment type="similarity">
    <text evidence="1">Belongs to the UPF0337 (CsbD) family.</text>
</comment>
<dbReference type="AlphaFoldDB" id="A0A9P3LYJ4"/>
<feature type="region of interest" description="Disordered" evidence="2">
    <location>
        <begin position="35"/>
        <end position="104"/>
    </location>
</feature>
<sequence length="104" mass="10625">MADKKFSDTISSAIGGAKETFGRAVGNEQLAAEGAAQKAQAQTHAANTAAQQQAQRTQQHAQGVADNVTGRVKSTVGAATGNTKMEAEGHMQSAAGSARRTVNQ</sequence>
<proteinExistence type="inferred from homology"/>
<reference evidence="4" key="1">
    <citation type="submission" date="2021-11" db="EMBL/GenBank/DDBJ databases">
        <authorList>
            <person name="Herlambang A."/>
            <person name="Guo Y."/>
            <person name="Takashima Y."/>
            <person name="Nishizawa T."/>
        </authorList>
    </citation>
    <scope>NUCLEOTIDE SEQUENCE</scope>
    <source>
        <strain evidence="4">E1425</strain>
    </source>
</reference>
<comment type="caution">
    <text evidence="4">The sequence shown here is derived from an EMBL/GenBank/DDBJ whole genome shotgun (WGS) entry which is preliminary data.</text>
</comment>
<organism evidence="4 5">
    <name type="scientific">Entomortierella parvispora</name>
    <dbReference type="NCBI Taxonomy" id="205924"/>
    <lineage>
        <taxon>Eukaryota</taxon>
        <taxon>Fungi</taxon>
        <taxon>Fungi incertae sedis</taxon>
        <taxon>Mucoromycota</taxon>
        <taxon>Mortierellomycotina</taxon>
        <taxon>Mortierellomycetes</taxon>
        <taxon>Mortierellales</taxon>
        <taxon>Mortierellaceae</taxon>
        <taxon>Entomortierella</taxon>
    </lineage>
</organism>
<reference evidence="4" key="2">
    <citation type="journal article" date="2022" name="Microbiol. Resour. Announc.">
        <title>Whole-Genome Sequence of Entomortierella parvispora E1425, a Mucoromycotan Fungus Associated with Burkholderiaceae-Related Endosymbiotic Bacteria.</title>
        <authorList>
            <person name="Herlambang A."/>
            <person name="Guo Y."/>
            <person name="Takashima Y."/>
            <person name="Narisawa K."/>
            <person name="Ohta H."/>
            <person name="Nishizawa T."/>
        </authorList>
    </citation>
    <scope>NUCLEOTIDE SEQUENCE</scope>
    <source>
        <strain evidence="4">E1425</strain>
    </source>
</reference>